<proteinExistence type="predicted"/>
<evidence type="ECO:0000256" key="5">
    <source>
        <dbReference type="SAM" id="MobiDB-lite"/>
    </source>
</evidence>
<feature type="region of interest" description="Disordered" evidence="5">
    <location>
        <begin position="461"/>
        <end position="484"/>
    </location>
</feature>
<feature type="compositionally biased region" description="Basic and acidic residues" evidence="5">
    <location>
        <begin position="389"/>
        <end position="398"/>
    </location>
</feature>
<dbReference type="GO" id="GO:0000400">
    <property type="term" value="F:four-way junction DNA binding"/>
    <property type="evidence" value="ECO:0007669"/>
    <property type="project" value="TreeGrafter"/>
</dbReference>
<dbReference type="GO" id="GO:0043138">
    <property type="term" value="F:3'-5' DNA helicase activity"/>
    <property type="evidence" value="ECO:0007669"/>
    <property type="project" value="TreeGrafter"/>
</dbReference>
<reference evidence="6" key="1">
    <citation type="submission" date="2020-06" db="EMBL/GenBank/DDBJ databases">
        <authorList>
            <person name="Li T."/>
            <person name="Hu X."/>
            <person name="Zhang T."/>
            <person name="Song X."/>
            <person name="Zhang H."/>
            <person name="Dai N."/>
            <person name="Sheng W."/>
            <person name="Hou X."/>
            <person name="Wei L."/>
        </authorList>
    </citation>
    <scope>NUCLEOTIDE SEQUENCE</scope>
    <source>
        <strain evidence="6">G02</strain>
        <tissue evidence="6">Leaf</tissue>
    </source>
</reference>
<feature type="compositionally biased region" description="Basic and acidic residues" evidence="5">
    <location>
        <begin position="353"/>
        <end position="381"/>
    </location>
</feature>
<protein>
    <submittedName>
        <fullName evidence="6">DEAD-box ATP-dependent RNA helicase FANCM</fullName>
    </submittedName>
</protein>
<sequence length="558" mass="62532">MRKQANSKAIKKHMRNGGLNSFNFHSSPRMKVKDDNPVPVPAYKTKLTVAETDLLAKYFASTGEIAWRPSLIAFPHFQAFPSPVNKVDEDISDPCLRAEAVQPHCEIKEGSERSSDHAEEKLKTEELETDIELQKIAKDKHIEDFHKQKPLLHTFLFISEFVSVDDNGNVLVLSLPQLPVESNSKHTDGSKVQILVDSRLGNPDLQNGKLLSGAEEILYTPVSSRMPKEMDLYGTWNGDRGGDFTGPAFVCLPNLQSEVFMNSPKHDAKALEDDSSSKMDVPCSSDNEMQTPELQWKNNAPKTCTSPVPIAEEMQTPFARLSETSTSKDWLLDSEIKPETVEQQCKFRRLRKHGDLNRKIPPESKEQTEPSREHRTSRGTDYHTATKLVKGEEKRAKDATIYIEEEAEVSSEAMASDDEEYDQDNSSYEDSFIDDGTNPTSAGTQAGLSKTDMMAIYRINESGSSSGKHDPTPQTGLESTARNSQSACLEIPSEMADSKLESRKRKLSFYQAQSVPTVNLDKEFSLISEAPGKNSAMQIQAEKTEDNRDIFEDDQFYY</sequence>
<keyword evidence="2" id="KW-0378">Hydrolase</keyword>
<evidence type="ECO:0000313" key="6">
    <source>
        <dbReference type="EMBL" id="KAL0360059.1"/>
    </source>
</evidence>
<feature type="region of interest" description="Disordered" evidence="5">
    <location>
        <begin position="346"/>
        <end position="449"/>
    </location>
</feature>
<reference evidence="6" key="2">
    <citation type="journal article" date="2024" name="Plant">
        <title>Genomic evolution and insights into agronomic trait innovations of Sesamum species.</title>
        <authorList>
            <person name="Miao H."/>
            <person name="Wang L."/>
            <person name="Qu L."/>
            <person name="Liu H."/>
            <person name="Sun Y."/>
            <person name="Le M."/>
            <person name="Wang Q."/>
            <person name="Wei S."/>
            <person name="Zheng Y."/>
            <person name="Lin W."/>
            <person name="Duan Y."/>
            <person name="Cao H."/>
            <person name="Xiong S."/>
            <person name="Wang X."/>
            <person name="Wei L."/>
            <person name="Li C."/>
            <person name="Ma Q."/>
            <person name="Ju M."/>
            <person name="Zhao R."/>
            <person name="Li G."/>
            <person name="Mu C."/>
            <person name="Tian Q."/>
            <person name="Mei H."/>
            <person name="Zhang T."/>
            <person name="Gao T."/>
            <person name="Zhang H."/>
        </authorList>
    </citation>
    <scope>NUCLEOTIDE SEQUENCE</scope>
    <source>
        <strain evidence="6">G02</strain>
    </source>
</reference>
<dbReference type="EMBL" id="JACGWJ010000016">
    <property type="protein sequence ID" value="KAL0360059.1"/>
    <property type="molecule type" value="Genomic_DNA"/>
</dbReference>
<accession>A0AAW2PX18</accession>
<evidence type="ECO:0000256" key="2">
    <source>
        <dbReference type="ARBA" id="ARBA00022801"/>
    </source>
</evidence>
<evidence type="ECO:0000256" key="4">
    <source>
        <dbReference type="ARBA" id="ARBA00022840"/>
    </source>
</evidence>
<dbReference type="GO" id="GO:0005524">
    <property type="term" value="F:ATP binding"/>
    <property type="evidence" value="ECO:0007669"/>
    <property type="project" value="UniProtKB-KW"/>
</dbReference>
<feature type="region of interest" description="Disordered" evidence="5">
    <location>
        <begin position="269"/>
        <end position="289"/>
    </location>
</feature>
<feature type="compositionally biased region" description="Acidic residues" evidence="5">
    <location>
        <begin position="403"/>
        <end position="423"/>
    </location>
</feature>
<keyword evidence="1" id="KW-0547">Nucleotide-binding</keyword>
<evidence type="ECO:0000256" key="1">
    <source>
        <dbReference type="ARBA" id="ARBA00022741"/>
    </source>
</evidence>
<dbReference type="GO" id="GO:0036297">
    <property type="term" value="P:interstrand cross-link repair"/>
    <property type="evidence" value="ECO:0007669"/>
    <property type="project" value="TreeGrafter"/>
</dbReference>
<dbReference type="PANTHER" id="PTHR14025:SF20">
    <property type="entry name" value="FANCONI ANEMIA GROUP M PROTEIN"/>
    <property type="match status" value="1"/>
</dbReference>
<dbReference type="PANTHER" id="PTHR14025">
    <property type="entry name" value="FANCONI ANEMIA GROUP M FANCM FAMILY MEMBER"/>
    <property type="match status" value="1"/>
</dbReference>
<dbReference type="GO" id="GO:0009378">
    <property type="term" value="F:four-way junction helicase activity"/>
    <property type="evidence" value="ECO:0007669"/>
    <property type="project" value="TreeGrafter"/>
</dbReference>
<comment type="caution">
    <text evidence="6">The sequence shown here is derived from an EMBL/GenBank/DDBJ whole genome shotgun (WGS) entry which is preliminary data.</text>
</comment>
<feature type="compositionally biased region" description="Polar residues" evidence="5">
    <location>
        <begin position="437"/>
        <end position="448"/>
    </location>
</feature>
<organism evidence="6">
    <name type="scientific">Sesamum radiatum</name>
    <name type="common">Black benniseed</name>
    <dbReference type="NCBI Taxonomy" id="300843"/>
    <lineage>
        <taxon>Eukaryota</taxon>
        <taxon>Viridiplantae</taxon>
        <taxon>Streptophyta</taxon>
        <taxon>Embryophyta</taxon>
        <taxon>Tracheophyta</taxon>
        <taxon>Spermatophyta</taxon>
        <taxon>Magnoliopsida</taxon>
        <taxon>eudicotyledons</taxon>
        <taxon>Gunneridae</taxon>
        <taxon>Pentapetalae</taxon>
        <taxon>asterids</taxon>
        <taxon>lamiids</taxon>
        <taxon>Lamiales</taxon>
        <taxon>Pedaliaceae</taxon>
        <taxon>Sesamum</taxon>
    </lineage>
</organism>
<dbReference type="GO" id="GO:0016787">
    <property type="term" value="F:hydrolase activity"/>
    <property type="evidence" value="ECO:0007669"/>
    <property type="project" value="UniProtKB-KW"/>
</dbReference>
<evidence type="ECO:0000256" key="3">
    <source>
        <dbReference type="ARBA" id="ARBA00022806"/>
    </source>
</evidence>
<dbReference type="AlphaFoldDB" id="A0AAW2PX18"/>
<keyword evidence="3 6" id="KW-0347">Helicase</keyword>
<keyword evidence="4" id="KW-0067">ATP-binding</keyword>
<gene>
    <name evidence="6" type="ORF">Sradi_3690400</name>
</gene>
<name>A0AAW2PX18_SESRA</name>
<feature type="region of interest" description="Disordered" evidence="5">
    <location>
        <begin position="17"/>
        <end position="37"/>
    </location>
</feature>
<dbReference type="GO" id="GO:0045003">
    <property type="term" value="P:double-strand break repair via synthesis-dependent strand annealing"/>
    <property type="evidence" value="ECO:0007669"/>
    <property type="project" value="TreeGrafter"/>
</dbReference>